<dbReference type="PROSITE" id="PS50096">
    <property type="entry name" value="IQ"/>
    <property type="match status" value="2"/>
</dbReference>
<feature type="compositionally biased region" description="Basic and acidic residues" evidence="1">
    <location>
        <begin position="96"/>
        <end position="116"/>
    </location>
</feature>
<name>A0A8S1BX20_9INSE</name>
<gene>
    <name evidence="2" type="ORF">CLODIP_2_CD07873</name>
</gene>
<dbReference type="Proteomes" id="UP000494165">
    <property type="component" value="Unassembled WGS sequence"/>
</dbReference>
<dbReference type="SMART" id="SM00015">
    <property type="entry name" value="IQ"/>
    <property type="match status" value="2"/>
</dbReference>
<dbReference type="GO" id="GO:0005516">
    <property type="term" value="F:calmodulin binding"/>
    <property type="evidence" value="ECO:0007669"/>
    <property type="project" value="TreeGrafter"/>
</dbReference>
<dbReference type="Pfam" id="PF00612">
    <property type="entry name" value="IQ"/>
    <property type="match status" value="2"/>
</dbReference>
<dbReference type="CDD" id="cd23767">
    <property type="entry name" value="IQCD"/>
    <property type="match status" value="2"/>
</dbReference>
<keyword evidence="3" id="KW-1185">Reference proteome</keyword>
<sequence>MGCNSSKDAVMPVQPSNFNDPMMNKPMEGFTDSMGREVKAVVENGSDAAHRMAERAKLEAMQAVEEVVDIDLDDPEVQGAATKIQAAFRGHKTRKETKQTAESSARDAGKPADPHPPHSQPSAPPSRTHNTLTDQELAELEQEFSPDDPDLNLAATRIQANFRGHMARKQQGKSDDELSKELEKLDAKVIYANYFLQKVLFFKSLGVSDLFHACPIISCVPLKMGNYLCRLLSRKKKIPEPF</sequence>
<dbReference type="PANTHER" id="PTHR10699">
    <property type="entry name" value="NEUROMODULIN"/>
    <property type="match status" value="1"/>
</dbReference>
<reference evidence="2 3" key="1">
    <citation type="submission" date="2020-04" db="EMBL/GenBank/DDBJ databases">
        <authorList>
            <person name="Alioto T."/>
            <person name="Alioto T."/>
            <person name="Gomez Garrido J."/>
        </authorList>
    </citation>
    <scope>NUCLEOTIDE SEQUENCE [LARGE SCALE GENOMIC DNA]</scope>
</reference>
<comment type="caution">
    <text evidence="2">The sequence shown here is derived from an EMBL/GenBank/DDBJ whole genome shotgun (WGS) entry which is preliminary data.</text>
</comment>
<evidence type="ECO:0000313" key="3">
    <source>
        <dbReference type="Proteomes" id="UP000494165"/>
    </source>
</evidence>
<dbReference type="EMBL" id="CADEPI010000002">
    <property type="protein sequence ID" value="CAB3360191.1"/>
    <property type="molecule type" value="Genomic_DNA"/>
</dbReference>
<feature type="region of interest" description="Disordered" evidence="1">
    <location>
        <begin position="86"/>
        <end position="130"/>
    </location>
</feature>
<dbReference type="InterPro" id="IPR000048">
    <property type="entry name" value="IQ_motif_EF-hand-BS"/>
</dbReference>
<accession>A0A8S1BX20</accession>
<evidence type="ECO:0000256" key="1">
    <source>
        <dbReference type="SAM" id="MobiDB-lite"/>
    </source>
</evidence>
<organism evidence="2 3">
    <name type="scientific">Cloeon dipterum</name>
    <dbReference type="NCBI Taxonomy" id="197152"/>
    <lineage>
        <taxon>Eukaryota</taxon>
        <taxon>Metazoa</taxon>
        <taxon>Ecdysozoa</taxon>
        <taxon>Arthropoda</taxon>
        <taxon>Hexapoda</taxon>
        <taxon>Insecta</taxon>
        <taxon>Pterygota</taxon>
        <taxon>Palaeoptera</taxon>
        <taxon>Ephemeroptera</taxon>
        <taxon>Pisciforma</taxon>
        <taxon>Baetidae</taxon>
        <taxon>Cloeon</taxon>
    </lineage>
</organism>
<dbReference type="PANTHER" id="PTHR10699:SF11">
    <property type="entry name" value="IGLOO, ISOFORM A"/>
    <property type="match status" value="1"/>
</dbReference>
<feature type="region of interest" description="Disordered" evidence="1">
    <location>
        <begin position="1"/>
        <end position="30"/>
    </location>
</feature>
<dbReference type="Gene3D" id="1.20.5.190">
    <property type="match status" value="1"/>
</dbReference>
<evidence type="ECO:0000313" key="2">
    <source>
        <dbReference type="EMBL" id="CAB3360191.1"/>
    </source>
</evidence>
<protein>
    <submittedName>
        <fullName evidence="2">Uncharacterized protein</fullName>
    </submittedName>
</protein>
<proteinExistence type="predicted"/>
<dbReference type="AlphaFoldDB" id="A0A8S1BX20"/>
<dbReference type="OrthoDB" id="252964at2759"/>